<sequence>MRADGASRCSAMSELQATVEFCVELYKFYNVDLFQRGLEDVLGISSEITAKLVLHCFTNNAPRLGVGSRYLKGPLNSGGQERNKQ</sequence>
<name>A0A7R9H8Y7_TIMPO</name>
<dbReference type="AlphaFoldDB" id="A0A7R9H8Y7"/>
<proteinExistence type="predicted"/>
<gene>
    <name evidence="1" type="ORF">TPSB3V08_LOCUS8833</name>
</gene>
<reference evidence="1" key="1">
    <citation type="submission" date="2020-11" db="EMBL/GenBank/DDBJ databases">
        <authorList>
            <person name="Tran Van P."/>
        </authorList>
    </citation>
    <scope>NUCLEOTIDE SEQUENCE</scope>
</reference>
<organism evidence="1">
    <name type="scientific">Timema poppense</name>
    <name type="common">Walking stick</name>
    <dbReference type="NCBI Taxonomy" id="170557"/>
    <lineage>
        <taxon>Eukaryota</taxon>
        <taxon>Metazoa</taxon>
        <taxon>Ecdysozoa</taxon>
        <taxon>Arthropoda</taxon>
        <taxon>Hexapoda</taxon>
        <taxon>Insecta</taxon>
        <taxon>Pterygota</taxon>
        <taxon>Neoptera</taxon>
        <taxon>Polyneoptera</taxon>
        <taxon>Phasmatodea</taxon>
        <taxon>Timematodea</taxon>
        <taxon>Timematoidea</taxon>
        <taxon>Timematidae</taxon>
        <taxon>Timema</taxon>
    </lineage>
</organism>
<protein>
    <submittedName>
        <fullName evidence="1">Uncharacterized protein</fullName>
    </submittedName>
</protein>
<accession>A0A7R9H8Y7</accession>
<evidence type="ECO:0000313" key="1">
    <source>
        <dbReference type="EMBL" id="CAD7413139.1"/>
    </source>
</evidence>
<dbReference type="EMBL" id="OD006589">
    <property type="protein sequence ID" value="CAD7413139.1"/>
    <property type="molecule type" value="Genomic_DNA"/>
</dbReference>